<sequence>MKHCKFLHLLYDNIRLFSTTSSTKQFCFAKLCQRSLLSLKGHETDLFLQGLVTNDVVAHSKNTAENSCLYSFMLNTQGRVLYDLIVYFLPQNEEDECREILLECDQALIDDLKKTLLMYRLRKKIDINKMDQVLDVYSIFWDGDDRRLQDVQYGNCGNDFKLRVNSDHEVSLTTKVKGLMNYFIDPRTKSLGLRAILSRHAFIAQVFDGIEERDEERYHRQRYSLGIGEGRLDLPPGTCLPLESNGDYLNGISFHKGCYVGQELTARTHHTGVVRKRLMPLFFDASLDKHKKISLDSKILDDRRQSVGKFRNQSLGVGLGLLRIEEAMKSKSLFVSNDSNTEVFECSTRKPHWWLNKSPEHSGQVHANPQNL</sequence>
<dbReference type="NCBIfam" id="TIGR03317">
    <property type="entry name" value="ygfZ_signature"/>
    <property type="match status" value="1"/>
</dbReference>
<protein>
    <submittedName>
        <fullName evidence="6">Transferase CAF17 homolog, mitochondrial</fullName>
    </submittedName>
</protein>
<evidence type="ECO:0000259" key="4">
    <source>
        <dbReference type="Pfam" id="PF25455"/>
    </source>
</evidence>
<dbReference type="PANTHER" id="PTHR22602">
    <property type="entry name" value="TRANSFERASE CAF17, MITOCHONDRIAL-RELATED"/>
    <property type="match status" value="1"/>
</dbReference>
<dbReference type="OMA" id="MDRLHGV"/>
<evidence type="ECO:0000256" key="2">
    <source>
        <dbReference type="ARBA" id="ARBA00022946"/>
    </source>
</evidence>
<reference evidence="6" key="1">
    <citation type="submission" date="2022-11" db="UniProtKB">
        <authorList>
            <consortium name="WormBaseParasite"/>
        </authorList>
    </citation>
    <scope>IDENTIFICATION</scope>
</reference>
<evidence type="ECO:0000313" key="5">
    <source>
        <dbReference type="Proteomes" id="UP000887565"/>
    </source>
</evidence>
<keyword evidence="5" id="KW-1185">Reference proteome</keyword>
<evidence type="ECO:0000256" key="1">
    <source>
        <dbReference type="ARBA" id="ARBA00004173"/>
    </source>
</evidence>
<dbReference type="InterPro" id="IPR017703">
    <property type="entry name" value="YgfZ/GCV_T_CS"/>
</dbReference>
<keyword evidence="3" id="KW-0496">Mitochondrion</keyword>
<comment type="subcellular location">
    <subcellularLocation>
        <location evidence="1">Mitochondrion</location>
    </subcellularLocation>
</comment>
<dbReference type="GO" id="GO:0016226">
    <property type="term" value="P:iron-sulfur cluster assembly"/>
    <property type="evidence" value="ECO:0007669"/>
    <property type="project" value="TreeGrafter"/>
</dbReference>
<feature type="domain" description="CAF17 C-terminal" evidence="4">
    <location>
        <begin position="275"/>
        <end position="354"/>
    </location>
</feature>
<evidence type="ECO:0000256" key="3">
    <source>
        <dbReference type="ARBA" id="ARBA00023128"/>
    </source>
</evidence>
<evidence type="ECO:0000313" key="6">
    <source>
        <dbReference type="WBParaSite" id="nRc.2.0.1.t29738-RA"/>
    </source>
</evidence>
<dbReference type="InterPro" id="IPR027266">
    <property type="entry name" value="TrmE/GcvT-like"/>
</dbReference>
<accession>A0A915JUG1</accession>
<dbReference type="SUPFAM" id="SSF103025">
    <property type="entry name" value="Folate-binding domain"/>
    <property type="match status" value="1"/>
</dbReference>
<organism evidence="5 6">
    <name type="scientific">Romanomermis culicivorax</name>
    <name type="common">Nematode worm</name>
    <dbReference type="NCBI Taxonomy" id="13658"/>
    <lineage>
        <taxon>Eukaryota</taxon>
        <taxon>Metazoa</taxon>
        <taxon>Ecdysozoa</taxon>
        <taxon>Nematoda</taxon>
        <taxon>Enoplea</taxon>
        <taxon>Dorylaimia</taxon>
        <taxon>Mermithida</taxon>
        <taxon>Mermithoidea</taxon>
        <taxon>Mermithidae</taxon>
        <taxon>Romanomermis</taxon>
    </lineage>
</organism>
<dbReference type="AlphaFoldDB" id="A0A915JUG1"/>
<dbReference type="Proteomes" id="UP000887565">
    <property type="component" value="Unplaced"/>
</dbReference>
<proteinExistence type="predicted"/>
<keyword evidence="2" id="KW-0809">Transit peptide</keyword>
<dbReference type="InterPro" id="IPR057460">
    <property type="entry name" value="CAF17_C"/>
</dbReference>
<dbReference type="PANTHER" id="PTHR22602:SF0">
    <property type="entry name" value="TRANSFERASE CAF17, MITOCHONDRIAL-RELATED"/>
    <property type="match status" value="1"/>
</dbReference>
<dbReference type="GO" id="GO:0005759">
    <property type="term" value="C:mitochondrial matrix"/>
    <property type="evidence" value="ECO:0007669"/>
    <property type="project" value="TreeGrafter"/>
</dbReference>
<dbReference type="WBParaSite" id="nRc.2.0.1.t29738-RA">
    <property type="protein sequence ID" value="nRc.2.0.1.t29738-RA"/>
    <property type="gene ID" value="nRc.2.0.1.g29738"/>
</dbReference>
<dbReference type="InterPro" id="IPR045179">
    <property type="entry name" value="YgfZ/GcvT"/>
</dbReference>
<dbReference type="Gene3D" id="3.30.1360.120">
    <property type="entry name" value="Probable tRNA modification gtpase trme, domain 1"/>
    <property type="match status" value="1"/>
</dbReference>
<dbReference type="Pfam" id="PF25455">
    <property type="entry name" value="Beta-barrel_CAF17_C"/>
    <property type="match status" value="1"/>
</dbReference>
<name>A0A915JUG1_ROMCU</name>